<evidence type="ECO:0000256" key="1">
    <source>
        <dbReference type="SAM" id="MobiDB-lite"/>
    </source>
</evidence>
<dbReference type="EMBL" id="OX597827">
    <property type="protein sequence ID" value="CAI9733072.1"/>
    <property type="molecule type" value="Genomic_DNA"/>
</dbReference>
<dbReference type="PANTHER" id="PTHR24160">
    <property type="entry name" value="ANKYRIN REPEAT DOMAIN-CONTAINING PROTEIN 53"/>
    <property type="match status" value="1"/>
</dbReference>
<accession>A0AA36FD09</accession>
<evidence type="ECO:0000313" key="2">
    <source>
        <dbReference type="EMBL" id="CAI9733072.1"/>
    </source>
</evidence>
<gene>
    <name evidence="2" type="ORF">OCTVUL_1B019789</name>
</gene>
<name>A0AA36FD09_OCTVU</name>
<keyword evidence="3" id="KW-1185">Reference proteome</keyword>
<dbReference type="InterPro" id="IPR042335">
    <property type="entry name" value="ANKRD53"/>
</dbReference>
<protein>
    <submittedName>
        <fullName evidence="2">Repeat domain-containing 53-like</fullName>
    </submittedName>
</protein>
<dbReference type="InterPro" id="IPR036770">
    <property type="entry name" value="Ankyrin_rpt-contain_sf"/>
</dbReference>
<dbReference type="InterPro" id="IPR002110">
    <property type="entry name" value="Ankyrin_rpt"/>
</dbReference>
<dbReference type="Gene3D" id="1.25.40.20">
    <property type="entry name" value="Ankyrin repeat-containing domain"/>
    <property type="match status" value="2"/>
</dbReference>
<feature type="compositionally biased region" description="Basic and acidic residues" evidence="1">
    <location>
        <begin position="201"/>
        <end position="217"/>
    </location>
</feature>
<dbReference type="Proteomes" id="UP001162480">
    <property type="component" value="Chromosome 14"/>
</dbReference>
<feature type="region of interest" description="Disordered" evidence="1">
    <location>
        <begin position="201"/>
        <end position="237"/>
    </location>
</feature>
<dbReference type="AlphaFoldDB" id="A0AA36FD09"/>
<organism evidence="2 3">
    <name type="scientific">Octopus vulgaris</name>
    <name type="common">Common octopus</name>
    <dbReference type="NCBI Taxonomy" id="6645"/>
    <lineage>
        <taxon>Eukaryota</taxon>
        <taxon>Metazoa</taxon>
        <taxon>Spiralia</taxon>
        <taxon>Lophotrochozoa</taxon>
        <taxon>Mollusca</taxon>
        <taxon>Cephalopoda</taxon>
        <taxon>Coleoidea</taxon>
        <taxon>Octopodiformes</taxon>
        <taxon>Octopoda</taxon>
        <taxon>Incirrata</taxon>
        <taxon>Octopodidae</taxon>
        <taxon>Octopus</taxon>
    </lineage>
</organism>
<evidence type="ECO:0000313" key="3">
    <source>
        <dbReference type="Proteomes" id="UP001162480"/>
    </source>
</evidence>
<dbReference type="SUPFAM" id="SSF48403">
    <property type="entry name" value="Ankyrin repeat"/>
    <property type="match status" value="1"/>
</dbReference>
<dbReference type="PRINTS" id="PR01415">
    <property type="entry name" value="ANKYRIN"/>
</dbReference>
<sequence>MSLDDQFIAAAQGDVEWLKECLDRSIIQYDCDGFTPVHIAAFNGQLKCLKYLIEEYGCNVDVLSISDWTPLLAAVNDSNTQKSLDCLKYLLERGADISVSKKKLSNKDGTTVLHRAAQKNHVEILKYLLGRGAELNCKDKDGYTPGDLAKILANKECSRILEAAKWHENKKHLAKQMNQLSIIKYQIIHGQRKYTNIYNEKDPTLNETERQKSENETQTKPSKKPIKKTVKYSKSTVKKKRSAPASYKWNYEKSTEKGEFQKYIPNLNDEYPRDFYTQMPKVPGANKYYDGKHKDTYEIPENLLEYLDMEFELPDLPHEIIAKALSRDPSLRDRPVVFNCKNVLDVETKLQQKDNKNLKHEVGLHLSNDCSSYSFINALQPETKMRLEESLGDKIIKTPLKKKSKTSPKQKNLFKSCLQI</sequence>
<reference evidence="2" key="1">
    <citation type="submission" date="2023-08" db="EMBL/GenBank/DDBJ databases">
        <authorList>
            <person name="Alioto T."/>
            <person name="Alioto T."/>
            <person name="Gomez Garrido J."/>
        </authorList>
    </citation>
    <scope>NUCLEOTIDE SEQUENCE</scope>
</reference>
<dbReference type="GO" id="GO:0060236">
    <property type="term" value="P:regulation of mitotic spindle organization"/>
    <property type="evidence" value="ECO:0007669"/>
    <property type="project" value="TreeGrafter"/>
</dbReference>
<dbReference type="Pfam" id="PF12796">
    <property type="entry name" value="Ank_2"/>
    <property type="match status" value="1"/>
</dbReference>
<dbReference type="GO" id="GO:0000922">
    <property type="term" value="C:spindle pole"/>
    <property type="evidence" value="ECO:0007669"/>
    <property type="project" value="TreeGrafter"/>
</dbReference>
<dbReference type="Pfam" id="PF13857">
    <property type="entry name" value="Ank_5"/>
    <property type="match status" value="1"/>
</dbReference>
<dbReference type="GO" id="GO:1902412">
    <property type="term" value="P:regulation of mitotic cytokinesis"/>
    <property type="evidence" value="ECO:0007669"/>
    <property type="project" value="InterPro"/>
</dbReference>
<dbReference type="GO" id="GO:0031116">
    <property type="term" value="P:positive regulation of microtubule polymerization"/>
    <property type="evidence" value="ECO:0007669"/>
    <property type="project" value="TreeGrafter"/>
</dbReference>
<dbReference type="SMART" id="SM00248">
    <property type="entry name" value="ANK"/>
    <property type="match status" value="3"/>
</dbReference>
<dbReference type="GO" id="GO:0007080">
    <property type="term" value="P:mitotic metaphase chromosome alignment"/>
    <property type="evidence" value="ECO:0007669"/>
    <property type="project" value="TreeGrafter"/>
</dbReference>
<feature type="compositionally biased region" description="Basic residues" evidence="1">
    <location>
        <begin position="221"/>
        <end position="237"/>
    </location>
</feature>
<dbReference type="PANTHER" id="PTHR24160:SF1">
    <property type="entry name" value="ANKYRIN REPEAT DOMAIN-CONTAINING PROTEIN 53"/>
    <property type="match status" value="1"/>
</dbReference>
<proteinExistence type="predicted"/>